<evidence type="ECO:0000313" key="2">
    <source>
        <dbReference type="Proteomes" id="UP000007041"/>
    </source>
</evidence>
<dbReference type="Pfam" id="PF21983">
    <property type="entry name" value="NikA-like"/>
    <property type="match status" value="1"/>
</dbReference>
<keyword evidence="2" id="KW-1185">Reference proteome</keyword>
<sequence length="126" mass="15062">MKNKVNRKNDCTVHFMVNQQEMDEINRRFNQTSYRTKREFYRDSILKNKIISIDLDGKIGNELRKLSSMISRNSNNINQITKIANNMNHVDREALKFFERCIKEEAQLILNIREMITNHIINEAFL</sequence>
<dbReference type="EMBL" id="FP565809">
    <property type="protein sequence ID" value="CBH20435.1"/>
    <property type="molecule type" value="Genomic_DNA"/>
</dbReference>
<dbReference type="eggNOG" id="ENOG502ZYIV">
    <property type="taxonomic scope" value="Bacteria"/>
</dbReference>
<dbReference type="STRING" id="1511.CLOST_0305"/>
<dbReference type="KEGG" id="cst:CLOST_0305"/>
<dbReference type="AlphaFoldDB" id="E3PUV5"/>
<organism evidence="1 2">
    <name type="scientific">Acetoanaerobium sticklandii (strain ATCC 12662 / DSM 519 / JCM 1433 / CCUG 9281 / NCIMB 10654 / HF)</name>
    <name type="common">Clostridium sticklandii</name>
    <dbReference type="NCBI Taxonomy" id="499177"/>
    <lineage>
        <taxon>Bacteria</taxon>
        <taxon>Bacillati</taxon>
        <taxon>Bacillota</taxon>
        <taxon>Clostridia</taxon>
        <taxon>Peptostreptococcales</taxon>
        <taxon>Filifactoraceae</taxon>
        <taxon>Acetoanaerobium</taxon>
    </lineage>
</organism>
<proteinExistence type="predicted"/>
<gene>
    <name evidence="1" type="ordered locus">CLOST_0305</name>
</gene>
<name>E3PUV5_ACESD</name>
<dbReference type="InterPro" id="IPR053842">
    <property type="entry name" value="NikA-like"/>
</dbReference>
<reference evidence="2" key="1">
    <citation type="journal article" date="2010" name="BMC Genomics">
        <title>Clostridium sticklandii, a specialist in amino acid degradation:revisiting its metabolism through its genome sequence.</title>
        <authorList>
            <person name="Fonknechten N."/>
            <person name="Chaussonnerie S."/>
            <person name="Tricot S."/>
            <person name="Lajus A."/>
            <person name="Andreesen J.R."/>
            <person name="Perchat N."/>
            <person name="Pelletier E."/>
            <person name="Gouyvenoux M."/>
            <person name="Barbe V."/>
            <person name="Salanoubat M."/>
            <person name="Le Paslier D."/>
            <person name="Weissenbach J."/>
            <person name="Cohen G.N."/>
            <person name="Kreimeyer A."/>
        </authorList>
    </citation>
    <scope>NUCLEOTIDE SEQUENCE [LARGE SCALE GENOMIC DNA]</scope>
    <source>
        <strain evidence="2">ATCC 12662 / DSM 519 / JCM 1433 / CCUG 9281 / NCIMB 10654 / HF</strain>
    </source>
</reference>
<evidence type="ECO:0000313" key="1">
    <source>
        <dbReference type="EMBL" id="CBH20435.1"/>
    </source>
</evidence>
<dbReference type="HOGENOM" id="CLU_1977729_0_0_9"/>
<accession>E3PUV5</accession>
<protein>
    <recommendedName>
        <fullName evidence="3">Bacterial mobilisation domain-containing protein</fullName>
    </recommendedName>
</protein>
<dbReference type="Proteomes" id="UP000007041">
    <property type="component" value="Chromosome"/>
</dbReference>
<evidence type="ECO:0008006" key="3">
    <source>
        <dbReference type="Google" id="ProtNLM"/>
    </source>
</evidence>
<dbReference type="BioCyc" id="CSTI499177:GJE9-314-MONOMER"/>